<organism evidence="2">
    <name type="scientific">viral metagenome</name>
    <dbReference type="NCBI Taxonomy" id="1070528"/>
    <lineage>
        <taxon>unclassified sequences</taxon>
        <taxon>metagenomes</taxon>
        <taxon>organismal metagenomes</taxon>
    </lineage>
</organism>
<proteinExistence type="predicted"/>
<protein>
    <submittedName>
        <fullName evidence="2">Uncharacterized protein</fullName>
    </submittedName>
</protein>
<evidence type="ECO:0000313" key="2">
    <source>
        <dbReference type="EMBL" id="QHS79429.1"/>
    </source>
</evidence>
<dbReference type="EMBL" id="MN740643">
    <property type="protein sequence ID" value="QHS79429.1"/>
    <property type="molecule type" value="Genomic_DNA"/>
</dbReference>
<name>A0A6C0AI31_9ZZZZ</name>
<keyword evidence="1" id="KW-1133">Transmembrane helix</keyword>
<keyword evidence="1" id="KW-0812">Transmembrane</keyword>
<evidence type="ECO:0000256" key="1">
    <source>
        <dbReference type="SAM" id="Phobius"/>
    </source>
</evidence>
<accession>A0A6C0AI31</accession>
<keyword evidence="1" id="KW-0472">Membrane</keyword>
<feature type="transmembrane region" description="Helical" evidence="1">
    <location>
        <begin position="32"/>
        <end position="51"/>
    </location>
</feature>
<sequence length="99" mass="10898">MWLNLVLKLVLFVLLVPGVVVSFPAGASLKVRAVVHGVVFAVLNYFLYKFLEPMMRERFENPPTEVAPPCQKGYKSCPSGDCIPANDPHETCPGSTDAY</sequence>
<dbReference type="AlphaFoldDB" id="A0A6C0AI31"/>
<reference evidence="2" key="1">
    <citation type="journal article" date="2020" name="Nature">
        <title>Giant virus diversity and host interactions through global metagenomics.</title>
        <authorList>
            <person name="Schulz F."/>
            <person name="Roux S."/>
            <person name="Paez-Espino D."/>
            <person name="Jungbluth S."/>
            <person name="Walsh D.A."/>
            <person name="Denef V.J."/>
            <person name="McMahon K.D."/>
            <person name="Konstantinidis K.T."/>
            <person name="Eloe-Fadrosh E.A."/>
            <person name="Kyrpides N.C."/>
            <person name="Woyke T."/>
        </authorList>
    </citation>
    <scope>NUCLEOTIDE SEQUENCE</scope>
    <source>
        <strain evidence="2">GVMAG-S-1035237-23</strain>
    </source>
</reference>